<dbReference type="GO" id="GO:0009228">
    <property type="term" value="P:thiamine biosynthetic process"/>
    <property type="evidence" value="ECO:0007669"/>
    <property type="project" value="UniProtKB-KW"/>
</dbReference>
<feature type="domain" description="Thiamine phosphate synthase/TenI" evidence="13">
    <location>
        <begin position="10"/>
        <end position="191"/>
    </location>
</feature>
<dbReference type="Proteomes" id="UP000824083">
    <property type="component" value="Unassembled WGS sequence"/>
</dbReference>
<evidence type="ECO:0000256" key="3">
    <source>
        <dbReference type="ARBA" id="ARBA00022679"/>
    </source>
</evidence>
<dbReference type="AlphaFoldDB" id="A0A9D1LFH7"/>
<keyword evidence="5 10" id="KW-0460">Magnesium</keyword>
<evidence type="ECO:0000256" key="11">
    <source>
        <dbReference type="RuleBase" id="RU003826"/>
    </source>
</evidence>
<comment type="caution">
    <text evidence="10">Lacks conserved residue(s) required for the propagation of feature annotation.</text>
</comment>
<feature type="binding site" evidence="10">
    <location>
        <position position="72"/>
    </location>
    <ligand>
        <name>4-amino-2-methyl-5-(diphosphooxymethyl)pyrimidine</name>
        <dbReference type="ChEBI" id="CHEBI:57841"/>
    </ligand>
</feature>
<evidence type="ECO:0000256" key="6">
    <source>
        <dbReference type="ARBA" id="ARBA00022977"/>
    </source>
</evidence>
<dbReference type="InterPro" id="IPR034291">
    <property type="entry name" value="TMP_synthase"/>
</dbReference>
<evidence type="ECO:0000256" key="4">
    <source>
        <dbReference type="ARBA" id="ARBA00022723"/>
    </source>
</evidence>
<feature type="binding site" evidence="10">
    <location>
        <begin position="137"/>
        <end position="139"/>
    </location>
    <ligand>
        <name>2-[(2R,5Z)-2-carboxy-4-methylthiazol-5(2H)-ylidene]ethyl phosphate</name>
        <dbReference type="ChEBI" id="CHEBI:62899"/>
    </ligand>
</feature>
<comment type="cofactor">
    <cofactor evidence="10">
        <name>Mg(2+)</name>
        <dbReference type="ChEBI" id="CHEBI:18420"/>
    </cofactor>
    <text evidence="10">Binds 1 Mg(2+) ion per subunit.</text>
</comment>
<comment type="pathway">
    <text evidence="2 10 12">Cofactor biosynthesis; thiamine diphosphate biosynthesis; thiamine phosphate from 4-amino-2-methyl-5-diphosphomethylpyrimidine and 4-methyl-5-(2-phosphoethyl)-thiazole: step 1/1.</text>
</comment>
<dbReference type="HAMAP" id="MF_00097">
    <property type="entry name" value="TMP_synthase"/>
    <property type="match status" value="1"/>
</dbReference>
<dbReference type="NCBIfam" id="TIGR00693">
    <property type="entry name" value="thiE"/>
    <property type="match status" value="1"/>
</dbReference>
<reference evidence="14" key="2">
    <citation type="journal article" date="2021" name="PeerJ">
        <title>Extensive microbial diversity within the chicken gut microbiome revealed by metagenomics and culture.</title>
        <authorList>
            <person name="Gilroy R."/>
            <person name="Ravi A."/>
            <person name="Getino M."/>
            <person name="Pursley I."/>
            <person name="Horton D.L."/>
            <person name="Alikhan N.F."/>
            <person name="Baker D."/>
            <person name="Gharbi K."/>
            <person name="Hall N."/>
            <person name="Watson M."/>
            <person name="Adriaenssens E.M."/>
            <person name="Foster-Nyarko E."/>
            <person name="Jarju S."/>
            <person name="Secka A."/>
            <person name="Antonio M."/>
            <person name="Oren A."/>
            <person name="Chaudhuri R.R."/>
            <person name="La Ragione R."/>
            <person name="Hildebrand F."/>
            <person name="Pallen M.J."/>
        </authorList>
    </citation>
    <scope>NUCLEOTIDE SEQUENCE</scope>
    <source>
        <strain evidence="14">7463</strain>
    </source>
</reference>
<feature type="binding site" evidence="10">
    <location>
        <position position="111"/>
    </location>
    <ligand>
        <name>4-amino-2-methyl-5-(diphosphooxymethyl)pyrimidine</name>
        <dbReference type="ChEBI" id="CHEBI:57841"/>
    </ligand>
</feature>
<organism evidence="14 15">
    <name type="scientific">Candidatus Aphodousia faecigallinarum</name>
    <dbReference type="NCBI Taxonomy" id="2840677"/>
    <lineage>
        <taxon>Bacteria</taxon>
        <taxon>Pseudomonadati</taxon>
        <taxon>Pseudomonadota</taxon>
        <taxon>Betaproteobacteria</taxon>
        <taxon>Burkholderiales</taxon>
        <taxon>Sutterellaceae</taxon>
        <taxon>Sutterellaceae incertae sedis</taxon>
        <taxon>Candidatus Aphodousia</taxon>
    </lineage>
</organism>
<name>A0A9D1LFH7_9BURK</name>
<sequence length="213" mass="23053">MLSKNINYSVYLILDPVLTENLGMVQTAQLAVQAGATVVQFRAPQWKKRQRYECALSLKQMLKNYQVPLIIDDDVDVALACDADGVHVGQKDLPVEVVRKLLGPEKIVGLSINNAEQMALVDPKMVDYVGVGPIFSTTTKPDAAAPIGFDGLKKLMQICPVPAVAIGGIKAHHIESAVKAGVQGVAVISAICGQDNPEQKTQELVRLWKQNTI</sequence>
<evidence type="ECO:0000256" key="2">
    <source>
        <dbReference type="ARBA" id="ARBA00005165"/>
    </source>
</evidence>
<dbReference type="PANTHER" id="PTHR20857">
    <property type="entry name" value="THIAMINE-PHOSPHATE PYROPHOSPHORYLASE"/>
    <property type="match status" value="1"/>
</dbReference>
<dbReference type="SUPFAM" id="SSF51391">
    <property type="entry name" value="Thiamin phosphate synthase"/>
    <property type="match status" value="1"/>
</dbReference>
<feature type="binding site" evidence="10">
    <location>
        <position position="168"/>
    </location>
    <ligand>
        <name>2-[(2R,5Z)-2-carboxy-4-methylthiazol-5(2H)-ylidene]ethyl phosphate</name>
        <dbReference type="ChEBI" id="CHEBI:62899"/>
    </ligand>
</feature>
<dbReference type="GO" id="GO:0009229">
    <property type="term" value="P:thiamine diphosphate biosynthetic process"/>
    <property type="evidence" value="ECO:0007669"/>
    <property type="project" value="UniProtKB-UniRule"/>
</dbReference>
<comment type="function">
    <text evidence="1 10">Condenses 4-methyl-5-(beta-hydroxyethyl)thiazole monophosphate (THZ-P) and 2-methyl-4-amino-5-hydroxymethyl pyrimidine pyrophosphate (HMP-PP) to form thiamine monophosphate (TMP).</text>
</comment>
<evidence type="ECO:0000256" key="1">
    <source>
        <dbReference type="ARBA" id="ARBA00003814"/>
    </source>
</evidence>
<evidence type="ECO:0000313" key="14">
    <source>
        <dbReference type="EMBL" id="HIU36911.1"/>
    </source>
</evidence>
<comment type="caution">
    <text evidence="14">The sequence shown here is derived from an EMBL/GenBank/DDBJ whole genome shotgun (WGS) entry which is preliminary data.</text>
</comment>
<dbReference type="EC" id="2.5.1.3" evidence="10"/>
<feature type="binding site" evidence="10">
    <location>
        <position position="73"/>
    </location>
    <ligand>
        <name>Mg(2+)</name>
        <dbReference type="ChEBI" id="CHEBI:18420"/>
    </ligand>
</feature>
<evidence type="ECO:0000256" key="7">
    <source>
        <dbReference type="ARBA" id="ARBA00047334"/>
    </source>
</evidence>
<comment type="catalytic activity">
    <reaction evidence="8 10 11">
        <text>2-(2-carboxy-4-methylthiazol-5-yl)ethyl phosphate + 4-amino-2-methyl-5-(diphosphooxymethyl)pyrimidine + 2 H(+) = thiamine phosphate + CO2 + diphosphate</text>
        <dbReference type="Rhea" id="RHEA:47848"/>
        <dbReference type="ChEBI" id="CHEBI:15378"/>
        <dbReference type="ChEBI" id="CHEBI:16526"/>
        <dbReference type="ChEBI" id="CHEBI:33019"/>
        <dbReference type="ChEBI" id="CHEBI:37575"/>
        <dbReference type="ChEBI" id="CHEBI:57841"/>
        <dbReference type="ChEBI" id="CHEBI:62890"/>
        <dbReference type="EC" id="2.5.1.3"/>
    </reaction>
</comment>
<dbReference type="PANTHER" id="PTHR20857:SF15">
    <property type="entry name" value="THIAMINE-PHOSPHATE SYNTHASE"/>
    <property type="match status" value="1"/>
</dbReference>
<dbReference type="InterPro" id="IPR013785">
    <property type="entry name" value="Aldolase_TIM"/>
</dbReference>
<gene>
    <name evidence="10 14" type="primary">thiE</name>
    <name evidence="14" type="ORF">IAC56_01335</name>
</gene>
<accession>A0A9D1LFH7</accession>
<dbReference type="GO" id="GO:0005737">
    <property type="term" value="C:cytoplasm"/>
    <property type="evidence" value="ECO:0007669"/>
    <property type="project" value="TreeGrafter"/>
</dbReference>
<keyword evidence="4 10" id="KW-0479">Metal-binding</keyword>
<proteinExistence type="inferred from homology"/>
<evidence type="ECO:0000256" key="12">
    <source>
        <dbReference type="RuleBase" id="RU004253"/>
    </source>
</evidence>
<feature type="binding site" evidence="10">
    <location>
        <begin position="188"/>
        <end position="189"/>
    </location>
    <ligand>
        <name>2-[(2R,5Z)-2-carboxy-4-methylthiazol-5(2H)-ylidene]ethyl phosphate</name>
        <dbReference type="ChEBI" id="CHEBI:62899"/>
    </ligand>
</feature>
<evidence type="ECO:0000256" key="10">
    <source>
        <dbReference type="HAMAP-Rule" id="MF_00097"/>
    </source>
</evidence>
<dbReference type="Gene3D" id="3.20.20.70">
    <property type="entry name" value="Aldolase class I"/>
    <property type="match status" value="1"/>
</dbReference>
<dbReference type="CDD" id="cd00564">
    <property type="entry name" value="TMP_TenI"/>
    <property type="match status" value="1"/>
</dbReference>
<dbReference type="FunFam" id="3.20.20.70:FF:000096">
    <property type="entry name" value="Thiamine-phosphate synthase"/>
    <property type="match status" value="1"/>
</dbReference>
<comment type="similarity">
    <text evidence="10 11">Belongs to the thiamine-phosphate synthase family.</text>
</comment>
<dbReference type="InterPro" id="IPR036206">
    <property type="entry name" value="ThiamineP_synth_sf"/>
</dbReference>
<dbReference type="GO" id="GO:0004789">
    <property type="term" value="F:thiamine-phosphate diphosphorylase activity"/>
    <property type="evidence" value="ECO:0007669"/>
    <property type="project" value="UniProtKB-UniRule"/>
</dbReference>
<comment type="catalytic activity">
    <reaction evidence="7 10 11">
        <text>4-methyl-5-(2-phosphooxyethyl)-thiazole + 4-amino-2-methyl-5-(diphosphooxymethyl)pyrimidine + H(+) = thiamine phosphate + diphosphate</text>
        <dbReference type="Rhea" id="RHEA:22328"/>
        <dbReference type="ChEBI" id="CHEBI:15378"/>
        <dbReference type="ChEBI" id="CHEBI:33019"/>
        <dbReference type="ChEBI" id="CHEBI:37575"/>
        <dbReference type="ChEBI" id="CHEBI:57841"/>
        <dbReference type="ChEBI" id="CHEBI:58296"/>
        <dbReference type="EC" id="2.5.1.3"/>
    </reaction>
</comment>
<evidence type="ECO:0000313" key="15">
    <source>
        <dbReference type="Proteomes" id="UP000824083"/>
    </source>
</evidence>
<evidence type="ECO:0000256" key="9">
    <source>
        <dbReference type="ARBA" id="ARBA00047883"/>
    </source>
</evidence>
<reference evidence="14" key="1">
    <citation type="submission" date="2020-10" db="EMBL/GenBank/DDBJ databases">
        <authorList>
            <person name="Gilroy R."/>
        </authorList>
    </citation>
    <scope>NUCLEOTIDE SEQUENCE</scope>
    <source>
        <strain evidence="14">7463</strain>
    </source>
</reference>
<feature type="binding site" evidence="10">
    <location>
        <position position="140"/>
    </location>
    <ligand>
        <name>4-amino-2-methyl-5-(diphosphooxymethyl)pyrimidine</name>
        <dbReference type="ChEBI" id="CHEBI:57841"/>
    </ligand>
</feature>
<keyword evidence="6 10" id="KW-0784">Thiamine biosynthesis</keyword>
<dbReference type="InterPro" id="IPR022998">
    <property type="entry name" value="ThiamineP_synth_TenI"/>
</dbReference>
<dbReference type="Pfam" id="PF02581">
    <property type="entry name" value="TMP-TENI"/>
    <property type="match status" value="1"/>
</dbReference>
<evidence type="ECO:0000259" key="13">
    <source>
        <dbReference type="Pfam" id="PF02581"/>
    </source>
</evidence>
<comment type="catalytic activity">
    <reaction evidence="9 10 11">
        <text>2-[(2R,5Z)-2-carboxy-4-methylthiazol-5(2H)-ylidene]ethyl phosphate + 4-amino-2-methyl-5-(diphosphooxymethyl)pyrimidine + 2 H(+) = thiamine phosphate + CO2 + diphosphate</text>
        <dbReference type="Rhea" id="RHEA:47844"/>
        <dbReference type="ChEBI" id="CHEBI:15378"/>
        <dbReference type="ChEBI" id="CHEBI:16526"/>
        <dbReference type="ChEBI" id="CHEBI:33019"/>
        <dbReference type="ChEBI" id="CHEBI:37575"/>
        <dbReference type="ChEBI" id="CHEBI:57841"/>
        <dbReference type="ChEBI" id="CHEBI:62899"/>
        <dbReference type="EC" id="2.5.1.3"/>
    </reaction>
</comment>
<protein>
    <recommendedName>
        <fullName evidence="10">Thiamine-phosphate synthase</fullName>
        <shortName evidence="10">TP synthase</shortName>
        <shortName evidence="10">TPS</shortName>
        <ecNumber evidence="10">2.5.1.3</ecNumber>
    </recommendedName>
    <alternativeName>
        <fullName evidence="10">Thiamine-phosphate pyrophosphorylase</fullName>
        <shortName evidence="10">TMP pyrophosphorylase</shortName>
        <shortName evidence="10">TMP-PPase</shortName>
    </alternativeName>
</protein>
<keyword evidence="3 10" id="KW-0808">Transferase</keyword>
<evidence type="ECO:0000256" key="8">
    <source>
        <dbReference type="ARBA" id="ARBA00047851"/>
    </source>
</evidence>
<evidence type="ECO:0000256" key="5">
    <source>
        <dbReference type="ARBA" id="ARBA00022842"/>
    </source>
</evidence>
<dbReference type="GO" id="GO:0000287">
    <property type="term" value="F:magnesium ion binding"/>
    <property type="evidence" value="ECO:0007669"/>
    <property type="project" value="UniProtKB-UniRule"/>
</dbReference>
<dbReference type="EMBL" id="DVMY01000028">
    <property type="protein sequence ID" value="HIU36911.1"/>
    <property type="molecule type" value="Genomic_DNA"/>
</dbReference>
<feature type="binding site" evidence="10">
    <location>
        <position position="92"/>
    </location>
    <ligand>
        <name>Mg(2+)</name>
        <dbReference type="ChEBI" id="CHEBI:18420"/>
    </ligand>
</feature>